<evidence type="ECO:0000256" key="2">
    <source>
        <dbReference type="SAM" id="Phobius"/>
    </source>
</evidence>
<evidence type="ECO:0000313" key="3">
    <source>
        <dbReference type="EMBL" id="SDO14985.1"/>
    </source>
</evidence>
<evidence type="ECO:0000313" key="4">
    <source>
        <dbReference type="Proteomes" id="UP000199088"/>
    </source>
</evidence>
<dbReference type="OrthoDB" id="8904808at2"/>
<dbReference type="RefSeq" id="WP_091242069.1">
    <property type="nucleotide sequence ID" value="NZ_FNIR01000004.1"/>
</dbReference>
<keyword evidence="2" id="KW-1133">Transmembrane helix</keyword>
<accession>A0A1H0H779</accession>
<dbReference type="InterPro" id="IPR019277">
    <property type="entry name" value="DUF2304"/>
</dbReference>
<dbReference type="AlphaFoldDB" id="A0A1H0H779"/>
<feature type="transmembrane region" description="Helical" evidence="2">
    <location>
        <begin position="67"/>
        <end position="87"/>
    </location>
</feature>
<dbReference type="EMBL" id="FNIR01000004">
    <property type="protein sequence ID" value="SDO14985.1"/>
    <property type="molecule type" value="Genomic_DNA"/>
</dbReference>
<protein>
    <recommendedName>
        <fullName evidence="5">DUF2304 domain-containing protein</fullName>
    </recommendedName>
</protein>
<evidence type="ECO:0008006" key="5">
    <source>
        <dbReference type="Google" id="ProtNLM"/>
    </source>
</evidence>
<keyword evidence="4" id="KW-1185">Reference proteome</keyword>
<sequence>MIIKWLLIPTLIALVYLSLRSRASLRGQARRKILAVLTVVAGVLAVMFPSSTQWLADLVGVTRGSDLLFYVVALVLIYQVGSTGVRFREQETRIVGLARQVALAEAEARIGLRPAESDRGHPMAYRADGSREVQPDPAPAAGAPSDR</sequence>
<organism evidence="3 4">
    <name type="scientific">Klenkia soli</name>
    <dbReference type="NCBI Taxonomy" id="1052260"/>
    <lineage>
        <taxon>Bacteria</taxon>
        <taxon>Bacillati</taxon>
        <taxon>Actinomycetota</taxon>
        <taxon>Actinomycetes</taxon>
        <taxon>Geodermatophilales</taxon>
        <taxon>Geodermatophilaceae</taxon>
        <taxon>Klenkia</taxon>
    </lineage>
</organism>
<dbReference type="STRING" id="1052260.SAMN05660199_01365"/>
<keyword evidence="2" id="KW-0472">Membrane</keyword>
<dbReference type="Proteomes" id="UP000199088">
    <property type="component" value="Unassembled WGS sequence"/>
</dbReference>
<keyword evidence="2" id="KW-0812">Transmembrane</keyword>
<feature type="transmembrane region" description="Helical" evidence="2">
    <location>
        <begin position="33"/>
        <end position="55"/>
    </location>
</feature>
<feature type="region of interest" description="Disordered" evidence="1">
    <location>
        <begin position="113"/>
        <end position="147"/>
    </location>
</feature>
<name>A0A1H0H779_9ACTN</name>
<evidence type="ECO:0000256" key="1">
    <source>
        <dbReference type="SAM" id="MobiDB-lite"/>
    </source>
</evidence>
<proteinExistence type="predicted"/>
<reference evidence="4" key="1">
    <citation type="submission" date="2016-10" db="EMBL/GenBank/DDBJ databases">
        <authorList>
            <person name="Varghese N."/>
            <person name="Submissions S."/>
        </authorList>
    </citation>
    <scope>NUCLEOTIDE SEQUENCE [LARGE SCALE GENOMIC DNA]</scope>
    <source>
        <strain evidence="4">DSM 45843</strain>
    </source>
</reference>
<gene>
    <name evidence="3" type="ORF">SAMN05660199_01365</name>
</gene>
<dbReference type="Pfam" id="PF10066">
    <property type="entry name" value="DUF2304"/>
    <property type="match status" value="1"/>
</dbReference>
<feature type="transmembrane region" description="Helical" evidence="2">
    <location>
        <begin position="6"/>
        <end position="21"/>
    </location>
</feature>